<evidence type="ECO:0000256" key="10">
    <source>
        <dbReference type="ARBA" id="ARBA00023049"/>
    </source>
</evidence>
<feature type="active site" evidence="12">
    <location>
        <position position="140"/>
    </location>
</feature>
<keyword evidence="4 12" id="KW-0645">Protease</keyword>
<name>A0A2V1GR29_9GAMM</name>
<dbReference type="GO" id="GO:0008270">
    <property type="term" value="F:zinc ion binding"/>
    <property type="evidence" value="ECO:0007669"/>
    <property type="project" value="UniProtKB-UniRule"/>
</dbReference>
<sequence length="290" mass="31546">MLRVVLFLATNLAVLLVASVIMSLLGLSTNSMSGLLVFCALFGFGGALLSLFISKWMAKRSVGAIVIERPENAEQQWLVETVKDLSQKAGIGMPEVAMFHSPQSNAFATGWNKNKALVAVSDSLLQRMSREEVKAVLGHEIGHIANGDMVTLTLIQGVVNTFVMFFARIIGQTVDSFLSSDEEGESSGYGIAYFVTTIIAEICLGILASILVAWFSRRREFRADEAGASLVSNTAMIGALQALQREQEMPEQMPQSLMAFGINKGKRKGLAEMFSSHPPLDVRINALRNQ</sequence>
<dbReference type="GO" id="GO:0006508">
    <property type="term" value="P:proteolysis"/>
    <property type="evidence" value="ECO:0007669"/>
    <property type="project" value="UniProtKB-KW"/>
</dbReference>
<reference evidence="14 15" key="1">
    <citation type="submission" date="2018-04" db="EMBL/GenBank/DDBJ databases">
        <title>Thalassorhabdus spongiae gen. nov., sp. nov., isolated from a marine sponge in South-West Iceland.</title>
        <authorList>
            <person name="Knobloch S."/>
            <person name="Daussin A."/>
            <person name="Johannsson R."/>
            <person name="Marteinsson V.T."/>
        </authorList>
    </citation>
    <scope>NUCLEOTIDE SEQUENCE [LARGE SCALE GENOMIC DNA]</scope>
    <source>
        <strain evidence="14 15">Hp12</strain>
    </source>
</reference>
<organism evidence="14 15">
    <name type="scientific">Pelagibaculum spongiae</name>
    <dbReference type="NCBI Taxonomy" id="2080658"/>
    <lineage>
        <taxon>Bacteria</taxon>
        <taxon>Pseudomonadati</taxon>
        <taxon>Pseudomonadota</taxon>
        <taxon>Gammaproteobacteria</taxon>
        <taxon>Oceanospirillales</taxon>
        <taxon>Pelagibaculum</taxon>
    </lineage>
</organism>
<dbReference type="GO" id="GO:0004222">
    <property type="term" value="F:metalloendopeptidase activity"/>
    <property type="evidence" value="ECO:0007669"/>
    <property type="project" value="UniProtKB-UniRule"/>
</dbReference>
<evidence type="ECO:0000256" key="5">
    <source>
        <dbReference type="ARBA" id="ARBA00022692"/>
    </source>
</evidence>
<evidence type="ECO:0000256" key="12">
    <source>
        <dbReference type="HAMAP-Rule" id="MF_00188"/>
    </source>
</evidence>
<dbReference type="AlphaFoldDB" id="A0A2V1GR29"/>
<dbReference type="EC" id="3.4.24.-" evidence="12"/>
<protein>
    <recommendedName>
        <fullName evidence="12">Protease HtpX</fullName>
        <ecNumber evidence="12">3.4.24.-</ecNumber>
    </recommendedName>
    <alternativeName>
        <fullName evidence="12">Heat shock protein HtpX</fullName>
    </alternativeName>
</protein>
<evidence type="ECO:0000256" key="2">
    <source>
        <dbReference type="ARBA" id="ARBA00009779"/>
    </source>
</evidence>
<gene>
    <name evidence="12" type="primary">htpX</name>
    <name evidence="14" type="ORF">DC094_21210</name>
</gene>
<accession>A0A2V1GR29</accession>
<evidence type="ECO:0000256" key="7">
    <source>
        <dbReference type="ARBA" id="ARBA00022801"/>
    </source>
</evidence>
<evidence type="ECO:0000313" key="15">
    <source>
        <dbReference type="Proteomes" id="UP000244906"/>
    </source>
</evidence>
<keyword evidence="5 12" id="KW-0812">Transmembrane</keyword>
<comment type="cofactor">
    <cofactor evidence="12">
        <name>Zn(2+)</name>
        <dbReference type="ChEBI" id="CHEBI:29105"/>
    </cofactor>
    <text evidence="12">Binds 1 zinc ion per subunit.</text>
</comment>
<evidence type="ECO:0000256" key="1">
    <source>
        <dbReference type="ARBA" id="ARBA00004651"/>
    </source>
</evidence>
<keyword evidence="7 12" id="KW-0378">Hydrolase</keyword>
<feature type="domain" description="Peptidase M48" evidence="13">
    <location>
        <begin position="73"/>
        <end position="289"/>
    </location>
</feature>
<dbReference type="GO" id="GO:0005886">
    <property type="term" value="C:plasma membrane"/>
    <property type="evidence" value="ECO:0007669"/>
    <property type="project" value="UniProtKB-SubCell"/>
</dbReference>
<dbReference type="EMBL" id="QDDL01000016">
    <property type="protein sequence ID" value="PVZ63430.1"/>
    <property type="molecule type" value="Genomic_DNA"/>
</dbReference>
<evidence type="ECO:0000256" key="9">
    <source>
        <dbReference type="ARBA" id="ARBA00022989"/>
    </source>
</evidence>
<evidence type="ECO:0000256" key="8">
    <source>
        <dbReference type="ARBA" id="ARBA00022833"/>
    </source>
</evidence>
<keyword evidence="8 12" id="KW-0862">Zinc</keyword>
<evidence type="ECO:0000313" key="14">
    <source>
        <dbReference type="EMBL" id="PVZ63430.1"/>
    </source>
</evidence>
<proteinExistence type="inferred from homology"/>
<comment type="similarity">
    <text evidence="2 12">Belongs to the peptidase M48B family.</text>
</comment>
<dbReference type="NCBIfam" id="NF003965">
    <property type="entry name" value="PRK05457.1"/>
    <property type="match status" value="1"/>
</dbReference>
<dbReference type="HAMAP" id="MF_00188">
    <property type="entry name" value="Pept_M48_protease_HtpX"/>
    <property type="match status" value="1"/>
</dbReference>
<evidence type="ECO:0000259" key="13">
    <source>
        <dbReference type="Pfam" id="PF01435"/>
    </source>
</evidence>
<dbReference type="InterPro" id="IPR050083">
    <property type="entry name" value="HtpX_protease"/>
</dbReference>
<dbReference type="InterPro" id="IPR022919">
    <property type="entry name" value="Pept_M48_protease_HtpX"/>
</dbReference>
<dbReference type="CDD" id="cd07335">
    <property type="entry name" value="M48B_HtpX_like"/>
    <property type="match status" value="1"/>
</dbReference>
<feature type="transmembrane region" description="Helical" evidence="12">
    <location>
        <begin position="149"/>
        <end position="171"/>
    </location>
</feature>
<dbReference type="Proteomes" id="UP000244906">
    <property type="component" value="Unassembled WGS sequence"/>
</dbReference>
<dbReference type="PANTHER" id="PTHR43221:SF1">
    <property type="entry name" value="PROTEASE HTPX"/>
    <property type="match status" value="1"/>
</dbReference>
<keyword evidence="11 12" id="KW-0472">Membrane</keyword>
<evidence type="ECO:0000256" key="6">
    <source>
        <dbReference type="ARBA" id="ARBA00022723"/>
    </source>
</evidence>
<dbReference type="InterPro" id="IPR001915">
    <property type="entry name" value="Peptidase_M48"/>
</dbReference>
<evidence type="ECO:0000256" key="4">
    <source>
        <dbReference type="ARBA" id="ARBA00022670"/>
    </source>
</evidence>
<dbReference type="Pfam" id="PF01435">
    <property type="entry name" value="Peptidase_M48"/>
    <property type="match status" value="1"/>
</dbReference>
<feature type="binding site" evidence="12">
    <location>
        <position position="220"/>
    </location>
    <ligand>
        <name>Zn(2+)</name>
        <dbReference type="ChEBI" id="CHEBI:29105"/>
        <note>catalytic</note>
    </ligand>
</feature>
<keyword evidence="9 12" id="KW-1133">Transmembrane helix</keyword>
<evidence type="ECO:0000256" key="11">
    <source>
        <dbReference type="ARBA" id="ARBA00023136"/>
    </source>
</evidence>
<feature type="binding site" evidence="12">
    <location>
        <position position="139"/>
    </location>
    <ligand>
        <name>Zn(2+)</name>
        <dbReference type="ChEBI" id="CHEBI:29105"/>
        <note>catalytic</note>
    </ligand>
</feature>
<comment type="subcellular location">
    <subcellularLocation>
        <location evidence="1 12">Cell membrane</location>
        <topology evidence="1 12">Multi-pass membrane protein</topology>
    </subcellularLocation>
</comment>
<keyword evidence="10 12" id="KW-0482">Metalloprotease</keyword>
<keyword evidence="3 12" id="KW-1003">Cell membrane</keyword>
<dbReference type="OrthoDB" id="15218at2"/>
<evidence type="ECO:0000256" key="3">
    <source>
        <dbReference type="ARBA" id="ARBA00022475"/>
    </source>
</evidence>
<keyword evidence="15" id="KW-1185">Reference proteome</keyword>
<comment type="caution">
    <text evidence="14">The sequence shown here is derived from an EMBL/GenBank/DDBJ whole genome shotgun (WGS) entry which is preliminary data.</text>
</comment>
<keyword evidence="12" id="KW-0346">Stress response</keyword>
<dbReference type="RefSeq" id="WP_116689125.1">
    <property type="nucleotide sequence ID" value="NZ_CAWNYD010000016.1"/>
</dbReference>
<dbReference type="PANTHER" id="PTHR43221">
    <property type="entry name" value="PROTEASE HTPX"/>
    <property type="match status" value="1"/>
</dbReference>
<keyword evidence="6 12" id="KW-0479">Metal-binding</keyword>
<feature type="transmembrane region" description="Helical" evidence="12">
    <location>
        <begin position="35"/>
        <end position="53"/>
    </location>
</feature>
<feature type="binding site" evidence="12">
    <location>
        <position position="143"/>
    </location>
    <ligand>
        <name>Zn(2+)</name>
        <dbReference type="ChEBI" id="CHEBI:29105"/>
        <note>catalytic</note>
    </ligand>
</feature>
<feature type="transmembrane region" description="Helical" evidence="12">
    <location>
        <begin position="191"/>
        <end position="215"/>
    </location>
</feature>
<dbReference type="Gene3D" id="3.30.2010.10">
    <property type="entry name" value="Metalloproteases ('zincins'), catalytic domain"/>
    <property type="match status" value="1"/>
</dbReference>